<organism evidence="2 3">
    <name type="scientific">Actinomyces massiliensis F0489</name>
    <dbReference type="NCBI Taxonomy" id="1125718"/>
    <lineage>
        <taxon>Bacteria</taxon>
        <taxon>Bacillati</taxon>
        <taxon>Actinomycetota</taxon>
        <taxon>Actinomycetes</taxon>
        <taxon>Actinomycetales</taxon>
        <taxon>Actinomycetaceae</taxon>
        <taxon>Actinomyces</taxon>
    </lineage>
</organism>
<evidence type="ECO:0000313" key="2">
    <source>
        <dbReference type="EMBL" id="EJF35861.1"/>
    </source>
</evidence>
<evidence type="ECO:0000313" key="3">
    <source>
        <dbReference type="Proteomes" id="UP000002941"/>
    </source>
</evidence>
<keyword evidence="1" id="KW-0472">Membrane</keyword>
<comment type="caution">
    <text evidence="2">The sequence shown here is derived from an EMBL/GenBank/DDBJ whole genome shotgun (WGS) entry which is preliminary data.</text>
</comment>
<keyword evidence="3" id="KW-1185">Reference proteome</keyword>
<feature type="transmembrane region" description="Helical" evidence="1">
    <location>
        <begin position="6"/>
        <end position="23"/>
    </location>
</feature>
<gene>
    <name evidence="2" type="ORF">HMPREF1318_2435</name>
</gene>
<feature type="transmembrane region" description="Helical" evidence="1">
    <location>
        <begin position="35"/>
        <end position="50"/>
    </location>
</feature>
<feature type="transmembrane region" description="Helical" evidence="1">
    <location>
        <begin position="92"/>
        <end position="110"/>
    </location>
</feature>
<feature type="transmembrane region" description="Helical" evidence="1">
    <location>
        <begin position="130"/>
        <end position="149"/>
    </location>
</feature>
<name>J0WH16_9ACTO</name>
<reference evidence="2 3" key="1">
    <citation type="submission" date="2012-05" db="EMBL/GenBank/DDBJ databases">
        <authorList>
            <person name="Harkins D.M."/>
            <person name="Madupu R."/>
            <person name="Durkin A.S."/>
            <person name="Torralba M."/>
            <person name="Methe B."/>
            <person name="Sutton G.G."/>
            <person name="Nelson K.E."/>
        </authorList>
    </citation>
    <scope>NUCLEOTIDE SEQUENCE [LARGE SCALE GENOMIC DNA]</scope>
    <source>
        <strain evidence="2 3">F0489</strain>
    </source>
</reference>
<dbReference type="AlphaFoldDB" id="J0WH16"/>
<keyword evidence="1" id="KW-0812">Transmembrane</keyword>
<dbReference type="eggNOG" id="ENOG50318RA">
    <property type="taxonomic scope" value="Bacteria"/>
</dbReference>
<dbReference type="OrthoDB" id="3254099at2"/>
<sequence length="158" mass="18020">MYIIFISVFVPIVLAAVVPAVMRRAGLAEERRWRWWLYAACILFWVSWYLPSPLIEGRDTSFTTHFVGGGIFTGLLWYYVKQSLGWRSRWMVELFSLFALVSALGCINELVELGAVKAGLSRLTLEDTNWDILANSLGALVAYAGYLLVGRRIDRPRR</sequence>
<protein>
    <recommendedName>
        <fullName evidence="4">DUF2238 domain-containing protein</fullName>
    </recommendedName>
</protein>
<accession>J0WH16</accession>
<keyword evidence="1" id="KW-1133">Transmembrane helix</keyword>
<dbReference type="Proteomes" id="UP000002941">
    <property type="component" value="Unassembled WGS sequence"/>
</dbReference>
<evidence type="ECO:0008006" key="4">
    <source>
        <dbReference type="Google" id="ProtNLM"/>
    </source>
</evidence>
<evidence type="ECO:0000256" key="1">
    <source>
        <dbReference type="SAM" id="Phobius"/>
    </source>
</evidence>
<feature type="transmembrane region" description="Helical" evidence="1">
    <location>
        <begin position="62"/>
        <end position="80"/>
    </location>
</feature>
<dbReference type="EMBL" id="AKFT01000225">
    <property type="protein sequence ID" value="EJF35861.1"/>
    <property type="molecule type" value="Genomic_DNA"/>
</dbReference>
<proteinExistence type="predicted"/>
<dbReference type="PATRIC" id="fig|1125718.3.peg.2882"/>